<organism evidence="1">
    <name type="scientific">marine sediment metagenome</name>
    <dbReference type="NCBI Taxonomy" id="412755"/>
    <lineage>
        <taxon>unclassified sequences</taxon>
        <taxon>metagenomes</taxon>
        <taxon>ecological metagenomes</taxon>
    </lineage>
</organism>
<reference evidence="1" key="1">
    <citation type="journal article" date="2014" name="Front. Microbiol.">
        <title>High frequency of phylogenetically diverse reductive dehalogenase-homologous genes in deep subseafloor sedimentary metagenomes.</title>
        <authorList>
            <person name="Kawai M."/>
            <person name="Futagami T."/>
            <person name="Toyoda A."/>
            <person name="Takaki Y."/>
            <person name="Nishi S."/>
            <person name="Hori S."/>
            <person name="Arai W."/>
            <person name="Tsubouchi T."/>
            <person name="Morono Y."/>
            <person name="Uchiyama I."/>
            <person name="Ito T."/>
            <person name="Fujiyama A."/>
            <person name="Inagaki F."/>
            <person name="Takami H."/>
        </authorList>
    </citation>
    <scope>NUCLEOTIDE SEQUENCE</scope>
    <source>
        <strain evidence="1">Expedition CK06-06</strain>
    </source>
</reference>
<evidence type="ECO:0000313" key="1">
    <source>
        <dbReference type="EMBL" id="GAF68316.1"/>
    </source>
</evidence>
<comment type="caution">
    <text evidence="1">The sequence shown here is derived from an EMBL/GenBank/DDBJ whole genome shotgun (WGS) entry which is preliminary data.</text>
</comment>
<name>X0RZ86_9ZZZZ</name>
<dbReference type="EMBL" id="BARS01005078">
    <property type="protein sequence ID" value="GAF68316.1"/>
    <property type="molecule type" value="Genomic_DNA"/>
</dbReference>
<proteinExistence type="predicted"/>
<accession>X0RZ86</accession>
<protein>
    <submittedName>
        <fullName evidence="1">Uncharacterized protein</fullName>
    </submittedName>
</protein>
<gene>
    <name evidence="1" type="ORF">S01H1_09943</name>
</gene>
<sequence>ATMPGWLESIFLAFIVYPCNELKGLVLFYD</sequence>
<dbReference type="AlphaFoldDB" id="X0RZ86"/>
<feature type="non-terminal residue" evidence="1">
    <location>
        <position position="1"/>
    </location>
</feature>